<dbReference type="OrthoDB" id="2188363at2759"/>
<accession>A0A437AJX5</accession>
<dbReference type="Proteomes" id="UP000282876">
    <property type="component" value="Unassembled WGS sequence"/>
</dbReference>
<proteinExistence type="predicted"/>
<protein>
    <submittedName>
        <fullName evidence="1">Uncharacterized protein</fullName>
    </submittedName>
</protein>
<keyword evidence="2" id="KW-1185">Reference proteome</keyword>
<evidence type="ECO:0000313" key="2">
    <source>
        <dbReference type="Proteomes" id="UP000282876"/>
    </source>
</evidence>
<dbReference type="VEuPathDB" id="MicrosporidiaDB:TUBRATIS_21280"/>
<name>A0A437AJX5_9MICR</name>
<gene>
    <name evidence="1" type="ORF">TUBRATIS_21280</name>
</gene>
<sequence length="410" mass="49471">MNNSRTKIKEIVQKIKLNTSLEQNSKLIKELFSDEENLKCLYNLIGSDNNYEYLDLAKRFYIEIPDNFIIKSLKYKNNTTPANYFLYFSMYAKKLIKDINEVRKHFDKKLIREAENKCLTSWLSRDRHELRKKRVKGYFAPENELEEIYKEMRVDDNQEKKISCNFDFVISFSLKDLNFNCVYSKEEVIVFINLDALIFSREYRNDSEKEEVHRRFEILRDDFYNYNEDNICTEKPSKMLKTPTSASPSENYNDLHEFKRDYNSISIPTDNFFVRLNKIKENNLELISEKLINSLDIKFDNRISNTKELIYTLRENKMKFYCFTRKKICNFMARLMIYNLDFLKKEEIFIQTPSGDSNDFLYLFEGYKKVYFFGLRDRIYDNMIGRISYYNINRSIDLADYIRRKCKSGD</sequence>
<reference evidence="1 2" key="1">
    <citation type="submission" date="2018-10" db="EMBL/GenBank/DDBJ databases">
        <title>Draft genome sequence of the microsporidian Tubulinosema ratisbonensis.</title>
        <authorList>
            <person name="Polonais V."/>
            <person name="Peyretaillade E."/>
            <person name="Niehus S."/>
            <person name="Wawrzyniak I."/>
            <person name="Franchet A."/>
            <person name="Gaspin C."/>
            <person name="Reichstadt M."/>
            <person name="Belser C."/>
            <person name="Labadie K."/>
            <person name="Delbac F."/>
            <person name="Ferrandon D."/>
        </authorList>
    </citation>
    <scope>NUCLEOTIDE SEQUENCE [LARGE SCALE GENOMIC DNA]</scope>
    <source>
        <strain evidence="1 2">Franzen</strain>
    </source>
</reference>
<organism evidence="1 2">
    <name type="scientific">Tubulinosema ratisbonensis</name>
    <dbReference type="NCBI Taxonomy" id="291195"/>
    <lineage>
        <taxon>Eukaryota</taxon>
        <taxon>Fungi</taxon>
        <taxon>Fungi incertae sedis</taxon>
        <taxon>Microsporidia</taxon>
        <taxon>Tubulinosematoidea</taxon>
        <taxon>Tubulinosematidae</taxon>
        <taxon>Tubulinosema</taxon>
    </lineage>
</organism>
<dbReference type="AlphaFoldDB" id="A0A437AJX5"/>
<dbReference type="EMBL" id="RCSS01000529">
    <property type="protein sequence ID" value="RVD91419.1"/>
    <property type="molecule type" value="Genomic_DNA"/>
</dbReference>
<comment type="caution">
    <text evidence="1">The sequence shown here is derived from an EMBL/GenBank/DDBJ whole genome shotgun (WGS) entry which is preliminary data.</text>
</comment>
<evidence type="ECO:0000313" key="1">
    <source>
        <dbReference type="EMBL" id="RVD91419.1"/>
    </source>
</evidence>